<keyword evidence="1" id="KW-0812">Transmembrane</keyword>
<dbReference type="InterPro" id="IPR007168">
    <property type="entry name" value="Phageshock_PspC_N"/>
</dbReference>
<dbReference type="Pfam" id="PF04024">
    <property type="entry name" value="PspC"/>
    <property type="match status" value="1"/>
</dbReference>
<reference evidence="4" key="1">
    <citation type="journal article" date="2019" name="Int. J. Syst. Evol. Microbiol.">
        <title>The Global Catalogue of Microorganisms (GCM) 10K type strain sequencing project: providing services to taxonomists for standard genome sequencing and annotation.</title>
        <authorList>
            <consortium name="The Broad Institute Genomics Platform"/>
            <consortium name="The Broad Institute Genome Sequencing Center for Infectious Disease"/>
            <person name="Wu L."/>
            <person name="Ma J."/>
        </authorList>
    </citation>
    <scope>NUCLEOTIDE SEQUENCE [LARGE SCALE GENOMIC DNA]</scope>
    <source>
        <strain evidence="4">CCUG 60742</strain>
    </source>
</reference>
<accession>A0ABW2ZLH6</accession>
<sequence>MLQRIITFFERYSFGVCTYLGERFNISIAKIRLFFIYSSFLAVGFPLIFYFFAGIVLDIRNFVKRKRSRALDM</sequence>
<feature type="domain" description="Phage shock protein PspC N-terminal" evidence="2">
    <location>
        <begin position="14"/>
        <end position="58"/>
    </location>
</feature>
<gene>
    <name evidence="3" type="ORF">ACFQZI_19505</name>
</gene>
<evidence type="ECO:0000256" key="1">
    <source>
        <dbReference type="SAM" id="Phobius"/>
    </source>
</evidence>
<evidence type="ECO:0000259" key="2">
    <source>
        <dbReference type="Pfam" id="PF04024"/>
    </source>
</evidence>
<keyword evidence="1" id="KW-0472">Membrane</keyword>
<feature type="transmembrane region" description="Helical" evidence="1">
    <location>
        <begin position="34"/>
        <end position="59"/>
    </location>
</feature>
<organism evidence="3 4">
    <name type="scientific">Mucilaginibacter lutimaris</name>
    <dbReference type="NCBI Taxonomy" id="931629"/>
    <lineage>
        <taxon>Bacteria</taxon>
        <taxon>Pseudomonadati</taxon>
        <taxon>Bacteroidota</taxon>
        <taxon>Sphingobacteriia</taxon>
        <taxon>Sphingobacteriales</taxon>
        <taxon>Sphingobacteriaceae</taxon>
        <taxon>Mucilaginibacter</taxon>
    </lineage>
</organism>
<keyword evidence="4" id="KW-1185">Reference proteome</keyword>
<comment type="caution">
    <text evidence="3">The sequence shown here is derived from an EMBL/GenBank/DDBJ whole genome shotgun (WGS) entry which is preliminary data.</text>
</comment>
<proteinExistence type="predicted"/>
<keyword evidence="1" id="KW-1133">Transmembrane helix</keyword>
<protein>
    <submittedName>
        <fullName evidence="3">PspC domain-containing protein</fullName>
    </submittedName>
</protein>
<evidence type="ECO:0000313" key="3">
    <source>
        <dbReference type="EMBL" id="MFD0767053.1"/>
    </source>
</evidence>
<evidence type="ECO:0000313" key="4">
    <source>
        <dbReference type="Proteomes" id="UP001597073"/>
    </source>
</evidence>
<name>A0ABW2ZLH6_9SPHI</name>
<dbReference type="Proteomes" id="UP001597073">
    <property type="component" value="Unassembled WGS sequence"/>
</dbReference>
<dbReference type="RefSeq" id="WP_377145502.1">
    <property type="nucleotide sequence ID" value="NZ_JBHTIA010000013.1"/>
</dbReference>
<dbReference type="EMBL" id="JBHTIA010000013">
    <property type="protein sequence ID" value="MFD0767053.1"/>
    <property type="molecule type" value="Genomic_DNA"/>
</dbReference>